<name>A0A1H2CN25_9ACTN</name>
<feature type="transmembrane region" description="Helical" evidence="1">
    <location>
        <begin position="421"/>
        <end position="444"/>
    </location>
</feature>
<dbReference type="Proteomes" id="UP000198688">
    <property type="component" value="Chromosome I"/>
</dbReference>
<sequence length="523" mass="53851">MTGTFGLLRLVLRRDRIIMPLWVLGLGILPWVYVTGFDSLFSTVQERVDYARISAANTGFVALYGPLRGDSLGELVVWRGGFVPVMIALAALLTVLRHTRADEEAGRTELIRAGVVGRFAPLAAAVLATVLACTVMGVVVAVTLIGHGLPGGGAMALGAVFAVSGWAFAGVAAVTAQLSDSARGGRTIAVLVLGVSYVLRLGGDISAMGDSRLDWLSWLSPIGWVERVFPFGADDGGPLILTVALTLVTVGAGAFLLTRRDLGSGILASRLGPATAGAALRSPIGLAWRLHRGLLFGWTAGFAVLGLVFGAVANSVVQLADDSSGVTEMFTRIGGTTAVADAYFAIAAQLSGLIVACYAVQCALRMRDEEQSGHAEALLSTDVSRWSWAAGHLVFAVGGPAVALFAEGLLAGLAFGDLGGVLATTLVQLPAVWVLAAVATLLIGAVPKLAAAAWAVTAAALLILLVGPLLKVDQLVLDLSPFTHVPRLPGDASAVVPLLMLTLIAAVLGGAGLIALRRRDVPV</sequence>
<keyword evidence="1" id="KW-1133">Transmembrane helix</keyword>
<dbReference type="RefSeq" id="WP_092549120.1">
    <property type="nucleotide sequence ID" value="NZ_BOMJ01000029.1"/>
</dbReference>
<evidence type="ECO:0000313" key="2">
    <source>
        <dbReference type="EMBL" id="SDT71841.1"/>
    </source>
</evidence>
<dbReference type="STRING" id="113562.SAMN04489716_6266"/>
<dbReference type="EMBL" id="LT629758">
    <property type="protein sequence ID" value="SDT71841.1"/>
    <property type="molecule type" value="Genomic_DNA"/>
</dbReference>
<protein>
    <submittedName>
        <fullName evidence="2">ABC-2 type transport system permease protein</fullName>
    </submittedName>
</protein>
<feature type="transmembrane region" description="Helical" evidence="1">
    <location>
        <begin position="393"/>
        <end position="415"/>
    </location>
</feature>
<feature type="transmembrane region" description="Helical" evidence="1">
    <location>
        <begin position="76"/>
        <end position="98"/>
    </location>
</feature>
<gene>
    <name evidence="2" type="ORF">SAMN04489716_6266</name>
</gene>
<keyword evidence="1" id="KW-0812">Transmembrane</keyword>
<feature type="transmembrane region" description="Helical" evidence="1">
    <location>
        <begin position="340"/>
        <end position="360"/>
    </location>
</feature>
<keyword evidence="1" id="KW-0472">Membrane</keyword>
<proteinExistence type="predicted"/>
<feature type="transmembrane region" description="Helical" evidence="1">
    <location>
        <begin position="295"/>
        <end position="320"/>
    </location>
</feature>
<feature type="transmembrane region" description="Helical" evidence="1">
    <location>
        <begin position="152"/>
        <end position="176"/>
    </location>
</feature>
<dbReference type="OrthoDB" id="2014935at2"/>
<feature type="transmembrane region" description="Helical" evidence="1">
    <location>
        <begin position="119"/>
        <end position="146"/>
    </location>
</feature>
<evidence type="ECO:0000313" key="3">
    <source>
        <dbReference type="Proteomes" id="UP000198688"/>
    </source>
</evidence>
<feature type="transmembrane region" description="Helical" evidence="1">
    <location>
        <begin position="451"/>
        <end position="472"/>
    </location>
</feature>
<evidence type="ECO:0000256" key="1">
    <source>
        <dbReference type="SAM" id="Phobius"/>
    </source>
</evidence>
<organism evidence="2 3">
    <name type="scientific">Actinoplanes derwentensis</name>
    <dbReference type="NCBI Taxonomy" id="113562"/>
    <lineage>
        <taxon>Bacteria</taxon>
        <taxon>Bacillati</taxon>
        <taxon>Actinomycetota</taxon>
        <taxon>Actinomycetes</taxon>
        <taxon>Micromonosporales</taxon>
        <taxon>Micromonosporaceae</taxon>
        <taxon>Actinoplanes</taxon>
    </lineage>
</organism>
<reference evidence="2 3" key="1">
    <citation type="submission" date="2016-10" db="EMBL/GenBank/DDBJ databases">
        <authorList>
            <person name="de Groot N.N."/>
        </authorList>
    </citation>
    <scope>NUCLEOTIDE SEQUENCE [LARGE SCALE GENOMIC DNA]</scope>
    <source>
        <strain evidence="2 3">DSM 43941</strain>
    </source>
</reference>
<accession>A0A1H2CN25</accession>
<feature type="transmembrane region" description="Helical" evidence="1">
    <location>
        <begin position="188"/>
        <end position="209"/>
    </location>
</feature>
<feature type="transmembrane region" description="Helical" evidence="1">
    <location>
        <begin position="492"/>
        <end position="516"/>
    </location>
</feature>
<feature type="transmembrane region" description="Helical" evidence="1">
    <location>
        <begin position="17"/>
        <end position="34"/>
    </location>
</feature>
<feature type="transmembrane region" description="Helical" evidence="1">
    <location>
        <begin position="239"/>
        <end position="257"/>
    </location>
</feature>
<dbReference type="AlphaFoldDB" id="A0A1H2CN25"/>
<keyword evidence="3" id="KW-1185">Reference proteome</keyword>